<dbReference type="EMBL" id="OW152824">
    <property type="protein sequence ID" value="CAH2040132.1"/>
    <property type="molecule type" value="Genomic_DNA"/>
</dbReference>
<name>A0ABN8HRF4_9NEOP</name>
<dbReference type="Proteomes" id="UP000837857">
    <property type="component" value="Chromosome 12"/>
</dbReference>
<evidence type="ECO:0000256" key="1">
    <source>
        <dbReference type="SAM" id="SignalP"/>
    </source>
</evidence>
<evidence type="ECO:0000313" key="2">
    <source>
        <dbReference type="EMBL" id="CAH2040132.1"/>
    </source>
</evidence>
<feature type="chain" id="PRO_5047008718" evidence="1">
    <location>
        <begin position="48"/>
        <end position="268"/>
    </location>
</feature>
<accession>A0ABN8HRF4</accession>
<protein>
    <submittedName>
        <fullName evidence="2">Uncharacterized protein</fullName>
    </submittedName>
</protein>
<gene>
    <name evidence="2" type="ORF">IPOD504_LOCUS2304</name>
</gene>
<feature type="non-terminal residue" evidence="2">
    <location>
        <position position="1"/>
    </location>
</feature>
<sequence>MPVISCRRRVWTFGCQSVSPWQARKMCAWNLCARLLALAAVLGSVSARVQPNKAAIYVDVAPHSEETGEVERRYTDELIQEWRSASADALLLFTEYSAMAGDELNRFLRNISSLTAETVAAMDRTVLDNAPVSCRAKFESRLKKIEYDAHRAASFNGENHHKFLLGHMIVFRMHLNKSEDYINKCDKIIKDCGIPCETTPRITRWRRLALDEINRVRDDIQHSRRSYRDLLVHAKRRLNHVRKHANLRAFAAVQELNDCVRTGRNQTK</sequence>
<keyword evidence="3" id="KW-1185">Reference proteome</keyword>
<feature type="signal peptide" evidence="1">
    <location>
        <begin position="1"/>
        <end position="47"/>
    </location>
</feature>
<evidence type="ECO:0000313" key="3">
    <source>
        <dbReference type="Proteomes" id="UP000837857"/>
    </source>
</evidence>
<reference evidence="2" key="1">
    <citation type="submission" date="2022-03" db="EMBL/GenBank/DDBJ databases">
        <authorList>
            <person name="Martin H S."/>
        </authorList>
    </citation>
    <scope>NUCLEOTIDE SEQUENCE</scope>
</reference>
<organism evidence="2 3">
    <name type="scientific">Iphiclides podalirius</name>
    <name type="common">scarce swallowtail</name>
    <dbReference type="NCBI Taxonomy" id="110791"/>
    <lineage>
        <taxon>Eukaryota</taxon>
        <taxon>Metazoa</taxon>
        <taxon>Ecdysozoa</taxon>
        <taxon>Arthropoda</taxon>
        <taxon>Hexapoda</taxon>
        <taxon>Insecta</taxon>
        <taxon>Pterygota</taxon>
        <taxon>Neoptera</taxon>
        <taxon>Endopterygota</taxon>
        <taxon>Lepidoptera</taxon>
        <taxon>Glossata</taxon>
        <taxon>Ditrysia</taxon>
        <taxon>Papilionoidea</taxon>
        <taxon>Papilionidae</taxon>
        <taxon>Papilioninae</taxon>
        <taxon>Iphiclides</taxon>
    </lineage>
</organism>
<keyword evidence="1" id="KW-0732">Signal</keyword>
<proteinExistence type="predicted"/>